<evidence type="ECO:0000313" key="1">
    <source>
        <dbReference type="EMBL" id="KAG7435973.1"/>
    </source>
</evidence>
<accession>A0A8J5QE17</accession>
<gene>
    <name evidence="1" type="ORF">Forpi1262_v002099</name>
</gene>
<dbReference type="AlphaFoldDB" id="A0A8J5QE17"/>
<comment type="caution">
    <text evidence="1">The sequence shown here is derived from an EMBL/GenBank/DDBJ whole genome shotgun (WGS) entry which is preliminary data.</text>
</comment>
<name>A0A8J5QE17_FUSOX</name>
<organism evidence="1 2">
    <name type="scientific">Fusarium oxysporum f. sp. raphani</name>
    <dbReference type="NCBI Taxonomy" id="96318"/>
    <lineage>
        <taxon>Eukaryota</taxon>
        <taxon>Fungi</taxon>
        <taxon>Dikarya</taxon>
        <taxon>Ascomycota</taxon>
        <taxon>Pezizomycotina</taxon>
        <taxon>Sordariomycetes</taxon>
        <taxon>Hypocreomycetidae</taxon>
        <taxon>Hypocreales</taxon>
        <taxon>Nectriaceae</taxon>
        <taxon>Fusarium</taxon>
        <taxon>Fusarium oxysporum species complex</taxon>
    </lineage>
</organism>
<evidence type="ECO:0000313" key="2">
    <source>
        <dbReference type="Proteomes" id="UP000693942"/>
    </source>
</evidence>
<proteinExistence type="predicted"/>
<dbReference type="Proteomes" id="UP000693942">
    <property type="component" value="Unassembled WGS sequence"/>
</dbReference>
<reference evidence="1" key="1">
    <citation type="submission" date="2021-04" db="EMBL/GenBank/DDBJ databases">
        <title>First draft genome resource for Brassicaceae pathogens Fusarium oxysporum f. sp. raphani and Fusarium oxysporum f. sp. rapae.</title>
        <authorList>
            <person name="Asai S."/>
        </authorList>
    </citation>
    <scope>NUCLEOTIDE SEQUENCE</scope>
    <source>
        <strain evidence="1">Tf1262</strain>
    </source>
</reference>
<protein>
    <submittedName>
        <fullName evidence="1">Uncharacterized protein</fullName>
    </submittedName>
</protein>
<sequence>MQLVTKVLPCANYADHISGFLLSTVVVRMQTASSPSDETTNGEFVSIDKRIFKPSKQDRLMSWQAGSGRINIGGTFRSAATGQENIMLPKETYLAVEGTIFKLEYK</sequence>
<dbReference type="EMBL" id="JAELUR010000002">
    <property type="protein sequence ID" value="KAG7435973.1"/>
    <property type="molecule type" value="Genomic_DNA"/>
</dbReference>